<feature type="compositionally biased region" description="Basic and acidic residues" evidence="1">
    <location>
        <begin position="243"/>
        <end position="262"/>
    </location>
</feature>
<dbReference type="Proteomes" id="UP000324800">
    <property type="component" value="Unassembled WGS sequence"/>
</dbReference>
<name>A0A5J4WKP0_9EUKA</name>
<sequence>MEEYAKLEERALKMPDKERRKALIQAGSADGVLDHRNKKDYDRKLAIMFEYFENHPIQQLEQMHDDSDVESEEQSSIESFQRGKMQKEPTTMLQSASQQSLQQLQDDDSDGNMLGEEEDEDEIQSKPRRGRKAPVERTQQQASKQQQSVSSVRTKLISTQPKKAGNSMEKDEILEKQATNSKSSSQKKTQTISMRSTKRSLSENATHVQRNKPEDERSSIIQTPTISSSDLNTSETTQDDGLELNKVKRNATEERDLLQENKMKRKERHENRKRKQRDKKRMKKEKDILNESTEKESQQSSSSTSSDDEENSTNESETKQRRKRLRLDLPPDVAADLERIKKEKLLSKQSGKVLKATLTDLMGVDKNDFDPVRWLPPDAHQELLKIRWKKKKIWKTYRVYPKSYVEFGDEYADLVQAAVSTQEAALTTMLAIISKEPAFESAKQMYVNATITATYAQKMRDIRNTFGKGKAIAAGKVGPSQVVSKDVQKMINQSFSSKVNKMKPQQAKTETKEHENQNKFLPKYGRKNEYRKS</sequence>
<proteinExistence type="predicted"/>
<protein>
    <submittedName>
        <fullName evidence="2">Uncharacterized protein</fullName>
    </submittedName>
</protein>
<feature type="region of interest" description="Disordered" evidence="1">
    <location>
        <begin position="58"/>
        <end position="327"/>
    </location>
</feature>
<feature type="compositionally biased region" description="Low complexity" evidence="1">
    <location>
        <begin position="139"/>
        <end position="151"/>
    </location>
</feature>
<comment type="caution">
    <text evidence="2">The sequence shown here is derived from an EMBL/GenBank/DDBJ whole genome shotgun (WGS) entry which is preliminary data.</text>
</comment>
<feature type="compositionally biased region" description="Basic and acidic residues" evidence="1">
    <location>
        <begin position="284"/>
        <end position="297"/>
    </location>
</feature>
<feature type="compositionally biased region" description="Low complexity" evidence="1">
    <location>
        <begin position="176"/>
        <end position="191"/>
    </location>
</feature>
<feature type="compositionally biased region" description="Polar residues" evidence="1">
    <location>
        <begin position="152"/>
        <end position="161"/>
    </location>
</feature>
<evidence type="ECO:0000313" key="3">
    <source>
        <dbReference type="Proteomes" id="UP000324800"/>
    </source>
</evidence>
<accession>A0A5J4WKP0</accession>
<feature type="compositionally biased region" description="Low complexity" evidence="1">
    <location>
        <begin position="219"/>
        <end position="229"/>
    </location>
</feature>
<feature type="compositionally biased region" description="Basic residues" evidence="1">
    <location>
        <begin position="263"/>
        <end position="283"/>
    </location>
</feature>
<evidence type="ECO:0000256" key="1">
    <source>
        <dbReference type="SAM" id="MobiDB-lite"/>
    </source>
</evidence>
<organism evidence="2 3">
    <name type="scientific">Streblomastix strix</name>
    <dbReference type="NCBI Taxonomy" id="222440"/>
    <lineage>
        <taxon>Eukaryota</taxon>
        <taxon>Metamonada</taxon>
        <taxon>Preaxostyla</taxon>
        <taxon>Oxymonadida</taxon>
        <taxon>Streblomastigidae</taxon>
        <taxon>Streblomastix</taxon>
    </lineage>
</organism>
<reference evidence="2 3" key="1">
    <citation type="submission" date="2019-03" db="EMBL/GenBank/DDBJ databases">
        <title>Single cell metagenomics reveals metabolic interactions within the superorganism composed of flagellate Streblomastix strix and complex community of Bacteroidetes bacteria on its surface.</title>
        <authorList>
            <person name="Treitli S.C."/>
            <person name="Kolisko M."/>
            <person name="Husnik F."/>
            <person name="Keeling P."/>
            <person name="Hampl V."/>
        </authorList>
    </citation>
    <scope>NUCLEOTIDE SEQUENCE [LARGE SCALE GENOMIC DNA]</scope>
    <source>
        <strain evidence="2">ST1C</strain>
    </source>
</reference>
<feature type="compositionally biased region" description="Low complexity" evidence="1">
    <location>
        <begin position="93"/>
        <end position="104"/>
    </location>
</feature>
<feature type="region of interest" description="Disordered" evidence="1">
    <location>
        <begin position="494"/>
        <end position="533"/>
    </location>
</feature>
<gene>
    <name evidence="2" type="ORF">EZS28_008904</name>
</gene>
<dbReference type="EMBL" id="SNRW01001649">
    <property type="protein sequence ID" value="KAA6395564.1"/>
    <property type="molecule type" value="Genomic_DNA"/>
</dbReference>
<dbReference type="AlphaFoldDB" id="A0A5J4WKP0"/>
<evidence type="ECO:0000313" key="2">
    <source>
        <dbReference type="EMBL" id="KAA6395564.1"/>
    </source>
</evidence>
<feature type="compositionally biased region" description="Acidic residues" evidence="1">
    <location>
        <begin position="105"/>
        <end position="122"/>
    </location>
</feature>